<dbReference type="AlphaFoldDB" id="A0A6B1G1L1"/>
<dbReference type="GO" id="GO:0110001">
    <property type="term" value="C:toxin-antitoxin complex"/>
    <property type="evidence" value="ECO:0007669"/>
    <property type="project" value="InterPro"/>
</dbReference>
<protein>
    <submittedName>
        <fullName evidence="6">DUF86 domain-containing protein</fullName>
    </submittedName>
</protein>
<dbReference type="EMBL" id="VYDA01000500">
    <property type="protein sequence ID" value="MYH62809.1"/>
    <property type="molecule type" value="Genomic_DNA"/>
</dbReference>
<organism evidence="6">
    <name type="scientific">Caldilineaceae bacterium SB0675_bin_29</name>
    <dbReference type="NCBI Taxonomy" id="2605266"/>
    <lineage>
        <taxon>Bacteria</taxon>
        <taxon>Bacillati</taxon>
        <taxon>Chloroflexota</taxon>
        <taxon>Caldilineae</taxon>
        <taxon>Caldilineales</taxon>
        <taxon>Caldilineaceae</taxon>
    </lineage>
</organism>
<dbReference type="InterPro" id="IPR051813">
    <property type="entry name" value="HepT_RNase_toxin"/>
</dbReference>
<gene>
    <name evidence="6" type="ORF">F4148_14005</name>
</gene>
<dbReference type="GO" id="GO:0016787">
    <property type="term" value="F:hydrolase activity"/>
    <property type="evidence" value="ECO:0007669"/>
    <property type="project" value="UniProtKB-KW"/>
</dbReference>
<evidence type="ECO:0000313" key="6">
    <source>
        <dbReference type="EMBL" id="MYH62809.1"/>
    </source>
</evidence>
<keyword evidence="4" id="KW-0547">Nucleotide-binding</keyword>
<keyword evidence="2" id="KW-1277">Toxin-antitoxin system</keyword>
<evidence type="ECO:0000256" key="1">
    <source>
        <dbReference type="ARBA" id="ARBA00022553"/>
    </source>
</evidence>
<dbReference type="GO" id="GO:0000166">
    <property type="term" value="F:nucleotide binding"/>
    <property type="evidence" value="ECO:0007669"/>
    <property type="project" value="UniProtKB-KW"/>
</dbReference>
<name>A0A6B1G1L1_9CHLR</name>
<dbReference type="InterPro" id="IPR008201">
    <property type="entry name" value="HepT-like"/>
</dbReference>
<dbReference type="GO" id="GO:0004540">
    <property type="term" value="F:RNA nuclease activity"/>
    <property type="evidence" value="ECO:0007669"/>
    <property type="project" value="InterPro"/>
</dbReference>
<keyword evidence="5" id="KW-0378">Hydrolase</keyword>
<comment type="caution">
    <text evidence="6">The sequence shown here is derived from an EMBL/GenBank/DDBJ whole genome shotgun (WGS) entry which is preliminary data.</text>
</comment>
<evidence type="ECO:0000256" key="2">
    <source>
        <dbReference type="ARBA" id="ARBA00022649"/>
    </source>
</evidence>
<dbReference type="PANTHER" id="PTHR34139:SF1">
    <property type="entry name" value="RNASE MJ1380-RELATED"/>
    <property type="match status" value="1"/>
</dbReference>
<accession>A0A6B1G1L1</accession>
<evidence type="ECO:0000256" key="5">
    <source>
        <dbReference type="ARBA" id="ARBA00022801"/>
    </source>
</evidence>
<evidence type="ECO:0000256" key="4">
    <source>
        <dbReference type="ARBA" id="ARBA00022741"/>
    </source>
</evidence>
<evidence type="ECO:0000256" key="3">
    <source>
        <dbReference type="ARBA" id="ARBA00022722"/>
    </source>
</evidence>
<reference evidence="6" key="1">
    <citation type="submission" date="2019-09" db="EMBL/GenBank/DDBJ databases">
        <title>Characterisation of the sponge microbiome using genome-centric metagenomics.</title>
        <authorList>
            <person name="Engelberts J.P."/>
            <person name="Robbins S.J."/>
            <person name="De Goeij J.M."/>
            <person name="Aranda M."/>
            <person name="Bell S.C."/>
            <person name="Webster N.S."/>
        </authorList>
    </citation>
    <scope>NUCLEOTIDE SEQUENCE</scope>
    <source>
        <strain evidence="6">SB0675_bin_29</strain>
    </source>
</reference>
<dbReference type="Pfam" id="PF01934">
    <property type="entry name" value="HepT-like"/>
    <property type="match status" value="1"/>
</dbReference>
<sequence>MSDVDPEGRPWRFYVQDMIEFGEKVLAYTDGLDQEAFIAHGLTYDATLRNLQLIGEAATHIPDEVRQAHSEVPWHAIIGTRNRLAHSYLAISDSIIWGVIQEAVPDLLPALRNLLESESEAGE</sequence>
<keyword evidence="1" id="KW-0597">Phosphoprotein</keyword>
<keyword evidence="3" id="KW-0540">Nuclease</keyword>
<dbReference type="PANTHER" id="PTHR34139">
    <property type="entry name" value="UPF0331 PROTEIN MJ0127"/>
    <property type="match status" value="1"/>
</dbReference>
<proteinExistence type="predicted"/>